<keyword evidence="4" id="KW-1185">Reference proteome</keyword>
<evidence type="ECO:0000313" key="4">
    <source>
        <dbReference type="Proteomes" id="UP000018936"/>
    </source>
</evidence>
<feature type="domain" description="Integrase zinc-binding" evidence="2">
    <location>
        <begin position="165"/>
        <end position="211"/>
    </location>
</feature>
<evidence type="ECO:0000256" key="1">
    <source>
        <dbReference type="SAM" id="MobiDB-lite"/>
    </source>
</evidence>
<evidence type="ECO:0000313" key="3">
    <source>
        <dbReference type="EMBL" id="ETE56673.1"/>
    </source>
</evidence>
<dbReference type="InterPro" id="IPR016197">
    <property type="entry name" value="Chromo-like_dom_sf"/>
</dbReference>
<dbReference type="OrthoDB" id="8000983at2759"/>
<sequence length="506" mass="56633">MDAHFVEQWFIPQQQVSPPVMVETTDGRPLRSGPVVAATKPLRMCIGQHVEEAMFYIATVPHFPVVLGLKWLQAHDPQIVWSGCDYARGLGSTCGVAQVYPKGGQNLAPDGDSFAATEEPVDLRDPFVATRRRELDENGRQETPWAYIRDLLRFRDHIYVPGGPLRGLILCQCHDSLAAGHFGMFKALHLISRTFWWPRLKHDVLAYVASCGISITHARKTLGAGATTILVVVDMLTKMAHFIPCAGLPTAIVAYNSAQHASTRVSPFFASYGFHPRLFPLASSDSPVPAVDTFLQELKAMPHMVRDQLERAREDYKWFADRHRRDILPLAVGDRVWLSTRYLPTTRPSKKLDHHYLGPFLVEAVINPVINPSPPPLGPLAPQGEAEYKVDSIRDSHQLRGRFQYLDFTWVDATDVHAPRLVHDFHAQFPQCPRLPGPGGRDPARLRKRGNSQQSGNVAPEVVEEAGEGQRPAEQSEDDPGPSPIHPRARREDRIRVKRLLGRRGP</sequence>
<feature type="region of interest" description="Disordered" evidence="1">
    <location>
        <begin position="429"/>
        <end position="506"/>
    </location>
</feature>
<protein>
    <submittedName>
        <fullName evidence="3">Retrotransposon-derived protein PEG10</fullName>
    </submittedName>
</protein>
<dbReference type="Gene3D" id="1.10.340.70">
    <property type="match status" value="1"/>
</dbReference>
<dbReference type="AlphaFoldDB" id="V8N4T3"/>
<feature type="compositionally biased region" description="Basic residues" evidence="1">
    <location>
        <begin position="496"/>
        <end position="506"/>
    </location>
</feature>
<evidence type="ECO:0000259" key="2">
    <source>
        <dbReference type="Pfam" id="PF17921"/>
    </source>
</evidence>
<dbReference type="Proteomes" id="UP000018936">
    <property type="component" value="Unassembled WGS sequence"/>
</dbReference>
<proteinExistence type="predicted"/>
<dbReference type="PANTHER" id="PTHR45835">
    <property type="entry name" value="YALI0A06105P"/>
    <property type="match status" value="1"/>
</dbReference>
<accession>V8N4T3</accession>
<organism evidence="3 4">
    <name type="scientific">Ophiophagus hannah</name>
    <name type="common">King cobra</name>
    <name type="synonym">Naja hannah</name>
    <dbReference type="NCBI Taxonomy" id="8665"/>
    <lineage>
        <taxon>Eukaryota</taxon>
        <taxon>Metazoa</taxon>
        <taxon>Chordata</taxon>
        <taxon>Craniata</taxon>
        <taxon>Vertebrata</taxon>
        <taxon>Euteleostomi</taxon>
        <taxon>Lepidosauria</taxon>
        <taxon>Squamata</taxon>
        <taxon>Bifurcata</taxon>
        <taxon>Unidentata</taxon>
        <taxon>Episquamata</taxon>
        <taxon>Toxicofera</taxon>
        <taxon>Serpentes</taxon>
        <taxon>Colubroidea</taxon>
        <taxon>Elapidae</taxon>
        <taxon>Elapinae</taxon>
        <taxon>Ophiophagus</taxon>
    </lineage>
</organism>
<dbReference type="CDD" id="cd00303">
    <property type="entry name" value="retropepsin_like"/>
    <property type="match status" value="1"/>
</dbReference>
<comment type="caution">
    <text evidence="3">The sequence shown here is derived from an EMBL/GenBank/DDBJ whole genome shotgun (WGS) entry which is preliminary data.</text>
</comment>
<reference evidence="3 4" key="1">
    <citation type="journal article" date="2013" name="Proc. Natl. Acad. Sci. U.S.A.">
        <title>The king cobra genome reveals dynamic gene evolution and adaptation in the snake venom system.</title>
        <authorList>
            <person name="Vonk F.J."/>
            <person name="Casewell N.R."/>
            <person name="Henkel C.V."/>
            <person name="Heimberg A.M."/>
            <person name="Jansen H.J."/>
            <person name="McCleary R.J."/>
            <person name="Kerkkamp H.M."/>
            <person name="Vos R.A."/>
            <person name="Guerreiro I."/>
            <person name="Calvete J.J."/>
            <person name="Wuster W."/>
            <person name="Woods A.E."/>
            <person name="Logan J.M."/>
            <person name="Harrison R.A."/>
            <person name="Castoe T.A."/>
            <person name="de Koning A.P."/>
            <person name="Pollock D.D."/>
            <person name="Yandell M."/>
            <person name="Calderon D."/>
            <person name="Renjifo C."/>
            <person name="Currier R.B."/>
            <person name="Salgado D."/>
            <person name="Pla D."/>
            <person name="Sanz L."/>
            <person name="Hyder A.S."/>
            <person name="Ribeiro J.M."/>
            <person name="Arntzen J.W."/>
            <person name="van den Thillart G.E."/>
            <person name="Boetzer M."/>
            <person name="Pirovano W."/>
            <person name="Dirks R.P."/>
            <person name="Spaink H.P."/>
            <person name="Duboule D."/>
            <person name="McGlinn E."/>
            <person name="Kini R.M."/>
            <person name="Richardson M.K."/>
        </authorList>
    </citation>
    <scope>NUCLEOTIDE SEQUENCE</scope>
    <source>
        <tissue evidence="3">Blood</tissue>
    </source>
</reference>
<dbReference type="InterPro" id="IPR041588">
    <property type="entry name" value="Integrase_H2C2"/>
</dbReference>
<dbReference type="SUPFAM" id="SSF54160">
    <property type="entry name" value="Chromo domain-like"/>
    <property type="match status" value="1"/>
</dbReference>
<dbReference type="Pfam" id="PF17921">
    <property type="entry name" value="Integrase_H2C2"/>
    <property type="match status" value="1"/>
</dbReference>
<dbReference type="EMBL" id="AZIM01014914">
    <property type="protein sequence ID" value="ETE56673.1"/>
    <property type="molecule type" value="Genomic_DNA"/>
</dbReference>
<dbReference type="PANTHER" id="PTHR45835:SF99">
    <property type="entry name" value="CHROMO DOMAIN-CONTAINING PROTEIN-RELATED"/>
    <property type="match status" value="1"/>
</dbReference>
<name>V8N4T3_OPHHA</name>
<gene>
    <name evidence="3" type="primary">PEG10</name>
    <name evidence="3" type="ORF">L345_17615</name>
</gene>
<feature type="non-terminal residue" evidence="3">
    <location>
        <position position="1"/>
    </location>
</feature>